<dbReference type="GO" id="GO:0071713">
    <property type="term" value="F:para-aminobenzoyl-glutamate hydrolase activity"/>
    <property type="evidence" value="ECO:0007669"/>
    <property type="project" value="TreeGrafter"/>
</dbReference>
<dbReference type="InterPro" id="IPR017439">
    <property type="entry name" value="Amidohydrolase"/>
</dbReference>
<dbReference type="Proteomes" id="UP000214666">
    <property type="component" value="Chromosome"/>
</dbReference>
<proteinExistence type="inferred from homology"/>
<evidence type="ECO:0000259" key="2">
    <source>
        <dbReference type="Pfam" id="PF07687"/>
    </source>
</evidence>
<dbReference type="OrthoDB" id="9781032at2"/>
<dbReference type="CDD" id="cd03887">
    <property type="entry name" value="M20_Acy1L2"/>
    <property type="match status" value="1"/>
</dbReference>
<evidence type="ECO:0000313" key="4">
    <source>
        <dbReference type="Proteomes" id="UP000214666"/>
    </source>
</evidence>
<name>A0A222WN07_9BACL</name>
<dbReference type="FunFam" id="3.30.70.360:FF:000004">
    <property type="entry name" value="Peptidase M20 domain-containing protein 2"/>
    <property type="match status" value="1"/>
</dbReference>
<sequence length="393" mass="42685">MDFKQSIQQTIEQHAQRFKDISLFIGANPELGNEEFLAAARLKEELVFHGFEVQAPVLGIETAFIATYKAAKPGPIIAFLAEYDALKGLGHACGHHLICMMSTGAAVGLKSVIDEIGGEVRIYGTPAEETCGAKVPMAAAGLFDDCDIALMTHPYDHYEKSGKSLAMDAVQFEFFGQSAHAAASPHEGINALDAVIQTFNGINAFRQQVKSTVRIHGIINHGGQAANIIPDYASAQFYVRAATRHELNTLTRRVIQIAEGAALQAGCRLETSNYETSYDEMVTNRALSDTFTANLVQAGIALEDITEGEDHGSMDIGNVSLHCPAIHPYIQVIDEKHALHTPEFRDLAMQDRAMEGMLLAARTLAWTACDVITNPELLAQIKEEFALLKNGTS</sequence>
<keyword evidence="4" id="KW-1185">Reference proteome</keyword>
<dbReference type="InterPro" id="IPR011650">
    <property type="entry name" value="Peptidase_M20_dimer"/>
</dbReference>
<dbReference type="InterPro" id="IPR017144">
    <property type="entry name" value="Xaa-Arg_dipeptidase"/>
</dbReference>
<dbReference type="KEGG" id="pkb:B4V02_11610"/>
<protein>
    <recommendedName>
        <fullName evidence="1">Peptidase M20 domain-containing protein 2</fullName>
    </recommendedName>
</protein>
<dbReference type="RefSeq" id="WP_094154872.1">
    <property type="nucleotide sequence ID" value="NZ_CP020028.1"/>
</dbReference>
<dbReference type="Gene3D" id="3.40.630.10">
    <property type="entry name" value="Zn peptidases"/>
    <property type="match status" value="1"/>
</dbReference>
<dbReference type="Gene3D" id="3.30.70.360">
    <property type="match status" value="1"/>
</dbReference>
<dbReference type="InterPro" id="IPR052030">
    <property type="entry name" value="Peptidase_M20/M20A_hydrolases"/>
</dbReference>
<feature type="domain" description="Peptidase M20 dimerisation" evidence="2">
    <location>
        <begin position="171"/>
        <end position="261"/>
    </location>
</feature>
<gene>
    <name evidence="3" type="ORF">B4V02_11610</name>
</gene>
<evidence type="ECO:0000313" key="3">
    <source>
        <dbReference type="EMBL" id="ASR47284.1"/>
    </source>
</evidence>
<dbReference type="GO" id="GO:0046657">
    <property type="term" value="P:folic acid catabolic process"/>
    <property type="evidence" value="ECO:0007669"/>
    <property type="project" value="TreeGrafter"/>
</dbReference>
<keyword evidence="3" id="KW-0378">Hydrolase</keyword>
<reference evidence="3 4" key="1">
    <citation type="submission" date="2017-03" db="EMBL/GenBank/DDBJ databases">
        <title>Complete genome sequence of Paenibacillus Kribbensis producing bioflocculants.</title>
        <authorList>
            <person name="Lee H.-G."/>
            <person name="Oh H.-M."/>
        </authorList>
    </citation>
    <scope>NUCLEOTIDE SEQUENCE [LARGE SCALE GENOMIC DNA]</scope>
    <source>
        <strain evidence="3 4">AM49</strain>
    </source>
</reference>
<dbReference type="Pfam" id="PF07687">
    <property type="entry name" value="M20_dimer"/>
    <property type="match status" value="1"/>
</dbReference>
<dbReference type="GO" id="GO:0005737">
    <property type="term" value="C:cytoplasm"/>
    <property type="evidence" value="ECO:0007669"/>
    <property type="project" value="TreeGrafter"/>
</dbReference>
<dbReference type="STRING" id="172713.GCA_001705305_00613"/>
<dbReference type="GO" id="GO:0016805">
    <property type="term" value="F:dipeptidase activity"/>
    <property type="evidence" value="ECO:0007669"/>
    <property type="project" value="InterPro"/>
</dbReference>
<accession>A0A222WN07</accession>
<dbReference type="EMBL" id="CP020028">
    <property type="protein sequence ID" value="ASR47284.1"/>
    <property type="molecule type" value="Genomic_DNA"/>
</dbReference>
<dbReference type="SUPFAM" id="SSF53187">
    <property type="entry name" value="Zn-dependent exopeptidases"/>
    <property type="match status" value="1"/>
</dbReference>
<organism evidence="3 4">
    <name type="scientific">Paenibacillus kribbensis</name>
    <dbReference type="NCBI Taxonomy" id="172713"/>
    <lineage>
        <taxon>Bacteria</taxon>
        <taxon>Bacillati</taxon>
        <taxon>Bacillota</taxon>
        <taxon>Bacilli</taxon>
        <taxon>Bacillales</taxon>
        <taxon>Paenibacillaceae</taxon>
        <taxon>Paenibacillus</taxon>
    </lineage>
</organism>
<comment type="similarity">
    <text evidence="1">Belongs to the peptidase M20A family.</text>
</comment>
<dbReference type="InterPro" id="IPR036264">
    <property type="entry name" value="Bact_exopeptidase_dim_dom"/>
</dbReference>
<dbReference type="PANTHER" id="PTHR30575">
    <property type="entry name" value="PEPTIDASE M20"/>
    <property type="match status" value="1"/>
</dbReference>
<dbReference type="PANTHER" id="PTHR30575:SF0">
    <property type="entry name" value="XAA-ARG DIPEPTIDASE"/>
    <property type="match status" value="1"/>
</dbReference>
<dbReference type="SUPFAM" id="SSF55031">
    <property type="entry name" value="Bacterial exopeptidase dimerisation domain"/>
    <property type="match status" value="1"/>
</dbReference>
<dbReference type="NCBIfam" id="TIGR01891">
    <property type="entry name" value="amidohydrolases"/>
    <property type="match status" value="1"/>
</dbReference>
<evidence type="ECO:0000256" key="1">
    <source>
        <dbReference type="PIRNR" id="PIRNR037226"/>
    </source>
</evidence>
<dbReference type="PIRSF" id="PIRSF037226">
    <property type="entry name" value="Amidohydrolase_ACY1L2_prd"/>
    <property type="match status" value="1"/>
</dbReference>
<dbReference type="AlphaFoldDB" id="A0A222WN07"/>